<dbReference type="GO" id="GO:0036377">
    <property type="term" value="P:arbuscular mycorrhizal association"/>
    <property type="evidence" value="ECO:0007669"/>
    <property type="project" value="InterPro"/>
</dbReference>
<evidence type="ECO:0000256" key="3">
    <source>
        <dbReference type="ARBA" id="ARBA00023163"/>
    </source>
</evidence>
<keyword evidence="2" id="KW-0805">Transcription regulation</keyword>
<evidence type="ECO:0000256" key="1">
    <source>
        <dbReference type="ARBA" id="ARBA00004123"/>
    </source>
</evidence>
<dbReference type="EMBL" id="LNRQ01000001">
    <property type="protein sequence ID" value="KZN11583.1"/>
    <property type="molecule type" value="Genomic_DNA"/>
</dbReference>
<feature type="coiled-coil region" evidence="5">
    <location>
        <begin position="568"/>
        <end position="634"/>
    </location>
</feature>
<name>A0A162B9A7_DAUCS</name>
<organism evidence="8">
    <name type="scientific">Daucus carota subsp. sativus</name>
    <name type="common">Carrot</name>
    <dbReference type="NCBI Taxonomy" id="79200"/>
    <lineage>
        <taxon>Eukaryota</taxon>
        <taxon>Viridiplantae</taxon>
        <taxon>Streptophyta</taxon>
        <taxon>Embryophyta</taxon>
        <taxon>Tracheophyta</taxon>
        <taxon>Spermatophyta</taxon>
        <taxon>Magnoliopsida</taxon>
        <taxon>eudicotyledons</taxon>
        <taxon>Gunneridae</taxon>
        <taxon>Pentapetalae</taxon>
        <taxon>asterids</taxon>
        <taxon>campanulids</taxon>
        <taxon>Apiales</taxon>
        <taxon>Apiaceae</taxon>
        <taxon>Apioideae</taxon>
        <taxon>Scandiceae</taxon>
        <taxon>Daucinae</taxon>
        <taxon>Daucus</taxon>
        <taxon>Daucus sect. Daucus</taxon>
    </lineage>
</organism>
<dbReference type="PANTHER" id="PTHR36890:SF1">
    <property type="entry name" value="PROTEIN CYCLOPS"/>
    <property type="match status" value="1"/>
</dbReference>
<dbReference type="GO" id="GO:0005634">
    <property type="term" value="C:nucleus"/>
    <property type="evidence" value="ECO:0007669"/>
    <property type="project" value="UniProtKB-SubCell"/>
</dbReference>
<comment type="subcellular location">
    <subcellularLocation>
        <location evidence="1">Nucleus</location>
    </subcellularLocation>
</comment>
<comment type="caution">
    <text evidence="8">The sequence shown here is derived from an EMBL/GenBank/DDBJ whole genome shotgun (WGS) entry which is preliminary data.</text>
</comment>
<feature type="compositionally biased region" description="Polar residues" evidence="6">
    <location>
        <begin position="488"/>
        <end position="497"/>
    </location>
</feature>
<feature type="region of interest" description="Disordered" evidence="6">
    <location>
        <begin position="468"/>
        <end position="551"/>
    </location>
</feature>
<dbReference type="GO" id="GO:0046983">
    <property type="term" value="F:protein dimerization activity"/>
    <property type="evidence" value="ECO:0007669"/>
    <property type="project" value="InterPro"/>
</dbReference>
<dbReference type="PROSITE" id="PS50888">
    <property type="entry name" value="BHLH"/>
    <property type="match status" value="1"/>
</dbReference>
<feature type="coiled-coil region" evidence="5">
    <location>
        <begin position="29"/>
        <end position="110"/>
    </location>
</feature>
<dbReference type="SMART" id="SM00353">
    <property type="entry name" value="HLH"/>
    <property type="match status" value="1"/>
</dbReference>
<keyword evidence="4" id="KW-0539">Nucleus</keyword>
<feature type="compositionally biased region" description="Basic and acidic residues" evidence="6">
    <location>
        <begin position="7"/>
        <end position="29"/>
    </location>
</feature>
<gene>
    <name evidence="8" type="ORF">DCAR_004239</name>
</gene>
<feature type="region of interest" description="Disordered" evidence="6">
    <location>
        <begin position="1"/>
        <end position="29"/>
    </location>
</feature>
<dbReference type="Gramene" id="KZN11583">
    <property type="protein sequence ID" value="KZN11583"/>
    <property type="gene ID" value="DCAR_004239"/>
</dbReference>
<dbReference type="Pfam" id="PF00010">
    <property type="entry name" value="HLH"/>
    <property type="match status" value="1"/>
</dbReference>
<sequence>MAEEADFERKMGGGRDSDDDTEVFKSKNLQAERRRREKLSSRLLELRALVPNITNMTKPTIITDAISYIHELKSRVQELSDQILAMEATINEHEQQMERSEVDVAQDMNNWGIEPEVKVSKIDTNKLWIKILFQKTRGGFTRIIEAMTVLGFVPADMSVTTSKGAVLLTSHVENQVNNSAGIAHRTRQASRRITSELPILPNQHNAAIPQKRSNENPTLEHACIAEESLDHFNQHPTSSVVETGAPASNLYLAKAWFHSSQPMTRSRSSELRKRYVALQNSQTAFGIEAMNNLNASGHGIGNLQQDLTNSNGFNKALFSDIPNPLNTFMSPSNSSSSNFNSPHMGTIDNVSSVVSMLKGSLKRKRLDNQIEKSGEDRSLGYYDAQEIVGDPSLIQEQERHIYEAQGSFQDTHAHQALGPGVLQTVHGLMDIEEEILAPANQVQINTVSREQSQSESCAATPAVSIGLDAYDGPSNSGQAPSHCESSKKQVGNENISENGIKAKDVRERINNALKDDRQQKGGLVRYGSVTSAGSADKTDPTKKRRVERSRKMAEAKERVLTPVIPSDMQSVLKRCENLEKEVRSLKLNLSFMNRKDSEQTKQIEELQKQNKDLINEKERLLEEIERIYSETSKM</sequence>
<dbReference type="SUPFAM" id="SSF47459">
    <property type="entry name" value="HLH, helix-loop-helix DNA-binding domain"/>
    <property type="match status" value="1"/>
</dbReference>
<feature type="compositionally biased region" description="Basic and acidic residues" evidence="6">
    <location>
        <begin position="500"/>
        <end position="519"/>
    </location>
</feature>
<evidence type="ECO:0000256" key="6">
    <source>
        <dbReference type="SAM" id="MobiDB-lite"/>
    </source>
</evidence>
<evidence type="ECO:0000313" key="8">
    <source>
        <dbReference type="EMBL" id="KZN11583.1"/>
    </source>
</evidence>
<dbReference type="STRING" id="79200.A0A162B9A7"/>
<dbReference type="PANTHER" id="PTHR36890">
    <property type="entry name" value="PROTEIN CYCLOPS"/>
    <property type="match status" value="1"/>
</dbReference>
<dbReference type="Gene3D" id="4.10.280.10">
    <property type="entry name" value="Helix-loop-helix DNA-binding domain"/>
    <property type="match status" value="1"/>
</dbReference>
<evidence type="ECO:0000256" key="4">
    <source>
        <dbReference type="ARBA" id="ARBA00023242"/>
    </source>
</evidence>
<reference evidence="8" key="1">
    <citation type="journal article" date="2016" name="Nat. Genet.">
        <title>A high-quality carrot genome assembly provides new insights into carotenoid accumulation and asterid genome evolution.</title>
        <authorList>
            <person name="Iorizzo M."/>
            <person name="Ellison S."/>
            <person name="Senalik D."/>
            <person name="Zeng P."/>
            <person name="Satapoomin P."/>
            <person name="Huang J."/>
            <person name="Bowman M."/>
            <person name="Iovene M."/>
            <person name="Sanseverino W."/>
            <person name="Cavagnaro P."/>
            <person name="Yildiz M."/>
            <person name="Macko-Podgorni A."/>
            <person name="Moranska E."/>
            <person name="Grzebelus E."/>
            <person name="Grzebelus D."/>
            <person name="Ashrafi H."/>
            <person name="Zheng Z."/>
            <person name="Cheng S."/>
            <person name="Spooner D."/>
            <person name="Van Deynze A."/>
            <person name="Simon P."/>
        </authorList>
    </citation>
    <scope>NUCLEOTIDE SEQUENCE [LARGE SCALE GENOMIC DNA]</scope>
    <source>
        <tissue evidence="8">Leaf</tissue>
    </source>
</reference>
<dbReference type="GO" id="GO:0043565">
    <property type="term" value="F:sequence-specific DNA binding"/>
    <property type="evidence" value="ECO:0007669"/>
    <property type="project" value="InterPro"/>
</dbReference>
<dbReference type="InterPro" id="IPR011598">
    <property type="entry name" value="bHLH_dom"/>
</dbReference>
<evidence type="ECO:0000259" key="7">
    <source>
        <dbReference type="PROSITE" id="PS50888"/>
    </source>
</evidence>
<keyword evidence="3" id="KW-0804">Transcription</keyword>
<dbReference type="AlphaFoldDB" id="A0A162B9A7"/>
<dbReference type="InterPro" id="IPR040036">
    <property type="entry name" value="CYCLOPS"/>
</dbReference>
<protein>
    <recommendedName>
        <fullName evidence="7">BHLH domain-containing protein</fullName>
    </recommendedName>
</protein>
<accession>A0A162B9A7</accession>
<keyword evidence="5" id="KW-0175">Coiled coil</keyword>
<proteinExistence type="predicted"/>
<evidence type="ECO:0000256" key="5">
    <source>
        <dbReference type="SAM" id="Coils"/>
    </source>
</evidence>
<feature type="domain" description="BHLH" evidence="7">
    <location>
        <begin position="23"/>
        <end position="72"/>
    </location>
</feature>
<dbReference type="InterPro" id="IPR036638">
    <property type="entry name" value="HLH_DNA-bd_sf"/>
</dbReference>
<evidence type="ECO:0000256" key="2">
    <source>
        <dbReference type="ARBA" id="ARBA00023015"/>
    </source>
</evidence>